<evidence type="ECO:0000256" key="1">
    <source>
        <dbReference type="SAM" id="Phobius"/>
    </source>
</evidence>
<reference evidence="2 3" key="1">
    <citation type="submission" date="2019-07" db="EMBL/GenBank/DDBJ databases">
        <title>Genomics analysis of Aphanomyces spp. identifies a new class of oomycete effector associated with host adaptation.</title>
        <authorList>
            <person name="Gaulin E."/>
        </authorList>
    </citation>
    <scope>NUCLEOTIDE SEQUENCE [LARGE SCALE GENOMIC DNA]</scope>
    <source>
        <strain evidence="2 3">ATCC 201684</strain>
    </source>
</reference>
<dbReference type="Pfam" id="PF11397">
    <property type="entry name" value="GlcNAc"/>
    <property type="match status" value="2"/>
</dbReference>
<dbReference type="EMBL" id="VJMJ01000295">
    <property type="protein sequence ID" value="KAF0723788.1"/>
    <property type="molecule type" value="Genomic_DNA"/>
</dbReference>
<dbReference type="Proteomes" id="UP000481153">
    <property type="component" value="Unassembled WGS sequence"/>
</dbReference>
<keyword evidence="1" id="KW-1133">Transmembrane helix</keyword>
<accession>A0A6G0W9B1</accession>
<keyword evidence="3" id="KW-1185">Reference proteome</keyword>
<dbReference type="PANTHER" id="PTHR34496">
    <property type="entry name" value="GLCNAC TRANSFERASE-RELATED"/>
    <property type="match status" value="1"/>
</dbReference>
<dbReference type="AlphaFoldDB" id="A0A6G0W9B1"/>
<comment type="caution">
    <text evidence="2">The sequence shown here is derived from an EMBL/GenBank/DDBJ whole genome shotgun (WGS) entry which is preliminary data.</text>
</comment>
<sequence length="484" mass="54639">MYIGYDASIMKHKKWILKGHVLLHFDTWMLLLLLLHVAAATRIAMYNRPDIVDVHPLDQHIPLNGQAYRPPPPLAYANASIFLGVASFRDGERCGYTLFSAFEQAAYPRRLQVGVVDQKLPGDKACLDVYCALALGKWPGDECRYKDQIRINEQDANASRGPNVARHFQQALVEDETFCLQVDAHSMFIQDWDVRLLHEWTKANNEMAVLTTSLHTPQPEFEEPMQHPHLCTTTRGDDGAVRIEGASMLLEATTPQLSALYGAGFAFSKCHAETRVRIDPKTLWMVDGGDFLRAAHLWTHGYDFYSPSITVAYHNSSTPPPLRFESSVQVDISTRDTEHLLGVNRYKASLGLPVVGPLDATNLDLYAFGTARLFPDYLAFAGIDLSTNHDSHSCRQLIWQPYVDPAAVEALLPGWKMANPVHMPKEMSAIHHGQLRVVHSRMKGVPYQIHAMITMAAMLSGLVVFVVKMSWRRRRRQLTKFIER</sequence>
<feature type="transmembrane region" description="Helical" evidence="1">
    <location>
        <begin position="21"/>
        <end position="39"/>
    </location>
</feature>
<name>A0A6G0W9B1_9STRA</name>
<keyword evidence="1" id="KW-0812">Transmembrane</keyword>
<feature type="transmembrane region" description="Helical" evidence="1">
    <location>
        <begin position="447"/>
        <end position="467"/>
    </location>
</feature>
<dbReference type="PANTHER" id="PTHR34496:SF6">
    <property type="entry name" value="GLYCOSYLTRANSFERASE 2-LIKE DOMAIN-CONTAINING PROTEIN"/>
    <property type="match status" value="1"/>
</dbReference>
<protein>
    <submittedName>
        <fullName evidence="2">Uncharacterized protein</fullName>
    </submittedName>
</protein>
<gene>
    <name evidence="2" type="ORF">Ae201684_017364</name>
</gene>
<keyword evidence="1" id="KW-0472">Membrane</keyword>
<dbReference type="InterPro" id="IPR021067">
    <property type="entry name" value="Glycosyltransferase"/>
</dbReference>
<evidence type="ECO:0000313" key="2">
    <source>
        <dbReference type="EMBL" id="KAF0723788.1"/>
    </source>
</evidence>
<dbReference type="VEuPathDB" id="FungiDB:AeMF1_012994"/>
<evidence type="ECO:0000313" key="3">
    <source>
        <dbReference type="Proteomes" id="UP000481153"/>
    </source>
</evidence>
<proteinExistence type="predicted"/>
<organism evidence="2 3">
    <name type="scientific">Aphanomyces euteiches</name>
    <dbReference type="NCBI Taxonomy" id="100861"/>
    <lineage>
        <taxon>Eukaryota</taxon>
        <taxon>Sar</taxon>
        <taxon>Stramenopiles</taxon>
        <taxon>Oomycota</taxon>
        <taxon>Saprolegniomycetes</taxon>
        <taxon>Saprolegniales</taxon>
        <taxon>Verrucalvaceae</taxon>
        <taxon>Aphanomyces</taxon>
    </lineage>
</organism>